<keyword evidence="3" id="KW-0813">Transport</keyword>
<keyword evidence="11" id="KW-1185">Reference proteome</keyword>
<dbReference type="OMA" id="VGMYLCL"/>
<dbReference type="SUPFAM" id="SSF103473">
    <property type="entry name" value="MFS general substrate transporter"/>
    <property type="match status" value="1"/>
</dbReference>
<name>G0WAE9_NAUDC</name>
<evidence type="ECO:0000256" key="9">
    <source>
        <dbReference type="SAM" id="Phobius"/>
    </source>
</evidence>
<evidence type="ECO:0000256" key="2">
    <source>
        <dbReference type="ARBA" id="ARBA00008335"/>
    </source>
</evidence>
<dbReference type="InterPro" id="IPR036259">
    <property type="entry name" value="MFS_trans_sf"/>
</dbReference>
<keyword evidence="4" id="KW-0926">Vacuole</keyword>
<dbReference type="EMBL" id="HE580270">
    <property type="protein sequence ID" value="CCD24760.1"/>
    <property type="molecule type" value="Genomic_DNA"/>
</dbReference>
<dbReference type="eggNOG" id="ENOG502QTNE">
    <property type="taxonomic scope" value="Eukaryota"/>
</dbReference>
<evidence type="ECO:0000256" key="8">
    <source>
        <dbReference type="ARBA" id="ARBA00039330"/>
    </source>
</evidence>
<reference evidence="10 11" key="1">
    <citation type="journal article" date="2011" name="Proc. Natl. Acad. Sci. U.S.A.">
        <title>Evolutionary erosion of yeast sex chromosomes by mating-type switching accidents.</title>
        <authorList>
            <person name="Gordon J.L."/>
            <person name="Armisen D."/>
            <person name="Proux-Wera E."/>
            <person name="Oheigeartaigh S.S."/>
            <person name="Byrne K.P."/>
            <person name="Wolfe K.H."/>
        </authorList>
    </citation>
    <scope>NUCLEOTIDE SEQUENCE [LARGE SCALE GENOMIC DNA]</scope>
    <source>
        <strain evidence="11">ATCC 10597 / BCRC 20456 / CBS 421 / NBRC 0211 / NRRL Y-12639</strain>
    </source>
</reference>
<evidence type="ECO:0000256" key="3">
    <source>
        <dbReference type="ARBA" id="ARBA00022448"/>
    </source>
</evidence>
<proteinExistence type="inferred from homology"/>
<dbReference type="PANTHER" id="PTHR21576">
    <property type="entry name" value="UNCHARACTERIZED NODULIN-LIKE PROTEIN"/>
    <property type="match status" value="1"/>
</dbReference>
<evidence type="ECO:0000313" key="10">
    <source>
        <dbReference type="EMBL" id="CCD24760.1"/>
    </source>
</evidence>
<dbReference type="HOGENOM" id="CLU_012596_3_0_1"/>
<dbReference type="PANTHER" id="PTHR21576:SF45">
    <property type="entry name" value="TRANSPORTER MCH1-RELATED"/>
    <property type="match status" value="1"/>
</dbReference>
<protein>
    <recommendedName>
        <fullName evidence="8">Probable transporter MCH1</fullName>
    </recommendedName>
</protein>
<feature type="transmembrane region" description="Helical" evidence="9">
    <location>
        <begin position="94"/>
        <end position="115"/>
    </location>
</feature>
<gene>
    <name evidence="10" type="primary">NDAI0D04460</name>
    <name evidence="10" type="ordered locus">NDAI_0D04460</name>
</gene>
<dbReference type="Pfam" id="PF07690">
    <property type="entry name" value="MFS_1"/>
    <property type="match status" value="1"/>
</dbReference>
<evidence type="ECO:0000256" key="6">
    <source>
        <dbReference type="ARBA" id="ARBA00022989"/>
    </source>
</evidence>
<organism evidence="10 11">
    <name type="scientific">Naumovozyma dairenensis (strain ATCC 10597 / BCRC 20456 / CBS 421 / NBRC 0211 / NRRL Y-12639)</name>
    <name type="common">Saccharomyces dairenensis</name>
    <dbReference type="NCBI Taxonomy" id="1071378"/>
    <lineage>
        <taxon>Eukaryota</taxon>
        <taxon>Fungi</taxon>
        <taxon>Dikarya</taxon>
        <taxon>Ascomycota</taxon>
        <taxon>Saccharomycotina</taxon>
        <taxon>Saccharomycetes</taxon>
        <taxon>Saccharomycetales</taxon>
        <taxon>Saccharomycetaceae</taxon>
        <taxon>Naumovozyma</taxon>
    </lineage>
</organism>
<dbReference type="RefSeq" id="XP_003670003.1">
    <property type="nucleotide sequence ID" value="XM_003669955.1"/>
</dbReference>
<feature type="transmembrane region" description="Helical" evidence="9">
    <location>
        <begin position="227"/>
        <end position="247"/>
    </location>
</feature>
<accession>G0WAE9</accession>
<keyword evidence="5 9" id="KW-0812">Transmembrane</keyword>
<feature type="transmembrane region" description="Helical" evidence="9">
    <location>
        <begin position="64"/>
        <end position="87"/>
    </location>
</feature>
<comment type="subcellular location">
    <subcellularLocation>
        <location evidence="1">Vacuole membrane</location>
        <topology evidence="1">Multi-pass membrane protein</topology>
    </subcellularLocation>
</comment>
<dbReference type="OrthoDB" id="199930at2759"/>
<dbReference type="GO" id="GO:0022857">
    <property type="term" value="F:transmembrane transporter activity"/>
    <property type="evidence" value="ECO:0007669"/>
    <property type="project" value="InterPro"/>
</dbReference>
<feature type="transmembrane region" description="Helical" evidence="9">
    <location>
        <begin position="169"/>
        <end position="190"/>
    </location>
</feature>
<evidence type="ECO:0000313" key="11">
    <source>
        <dbReference type="Proteomes" id="UP000000689"/>
    </source>
</evidence>
<dbReference type="GO" id="GO:0000329">
    <property type="term" value="C:fungal-type vacuole membrane"/>
    <property type="evidence" value="ECO:0007669"/>
    <property type="project" value="EnsemblFungi"/>
</dbReference>
<dbReference type="AlphaFoldDB" id="G0WAE9"/>
<dbReference type="Gene3D" id="1.20.1250.20">
    <property type="entry name" value="MFS general substrate transporter like domains"/>
    <property type="match status" value="1"/>
</dbReference>
<feature type="transmembrane region" description="Helical" evidence="9">
    <location>
        <begin position="429"/>
        <end position="450"/>
    </location>
</feature>
<feature type="transmembrane region" description="Helical" evidence="9">
    <location>
        <begin position="358"/>
        <end position="378"/>
    </location>
</feature>
<dbReference type="InterPro" id="IPR011701">
    <property type="entry name" value="MFS"/>
</dbReference>
<evidence type="ECO:0000256" key="7">
    <source>
        <dbReference type="ARBA" id="ARBA00023136"/>
    </source>
</evidence>
<evidence type="ECO:0000256" key="4">
    <source>
        <dbReference type="ARBA" id="ARBA00022554"/>
    </source>
</evidence>
<keyword evidence="6 9" id="KW-1133">Transmembrane helix</keyword>
<feature type="transmembrane region" description="Helical" evidence="9">
    <location>
        <begin position="462"/>
        <end position="481"/>
    </location>
</feature>
<evidence type="ECO:0000256" key="5">
    <source>
        <dbReference type="ARBA" id="ARBA00022692"/>
    </source>
</evidence>
<dbReference type="GeneID" id="11494841"/>
<feature type="transmembrane region" description="Helical" evidence="9">
    <location>
        <begin position="318"/>
        <end position="338"/>
    </location>
</feature>
<sequence length="530" mass="58665">MPISGLEHYLSYHLRIILPHVLSKSSSRRVAYLFSLFSAITSGFITLISLYSQPWQTHLHYSSWQINMISSVTNLGMYLTPPILGIIADNHGPITLSCLSILGFIPSYAYLGHIFYNPPPHNSITNSEPLSSLSFNLTLLCFMIIGISTSALYFSALITCTKLYPTKKLLSISLPTTSFGISSLVGSQLLRIPWFWSIPSSSSSSFSSTAIETDKILNLGRVFHTFAWLYVIIGIFAWVATGTVSMLNCSKEEELQIEQNYHSSVNKYQDREQQPLLSNGTNSDYSSSGSNIINEVQTEQEIEPIKSNSMVTIFKDPLTYVLAISMLLSLGPLEMFVTNMSSLSHLLIKHETTTLSSQILSIYAFSSTLARLSTGLTMDLFSRYKISLKWLLLSLLSLGLFSQALILHFTTGATTSTVIASTDLLFMSILLGQVYGGLFTIYPTITLVIYGEKLFGTAYGSLMVAPAIGSIVSCMSYAKVYDSNCNVSDTGVMGRNCISPVYKMTVLQFVLSIGLTGTAFYFWRKRRISF</sequence>
<dbReference type="KEGG" id="ndi:NDAI_0D04460"/>
<dbReference type="Proteomes" id="UP000000689">
    <property type="component" value="Chromosome 4"/>
</dbReference>
<feature type="transmembrane region" description="Helical" evidence="9">
    <location>
        <begin position="135"/>
        <end position="157"/>
    </location>
</feature>
<keyword evidence="7 9" id="KW-0472">Membrane</keyword>
<feature type="transmembrane region" description="Helical" evidence="9">
    <location>
        <begin position="30"/>
        <end position="52"/>
    </location>
</feature>
<feature type="transmembrane region" description="Helical" evidence="9">
    <location>
        <begin position="501"/>
        <end position="523"/>
    </location>
</feature>
<evidence type="ECO:0000256" key="1">
    <source>
        <dbReference type="ARBA" id="ARBA00004128"/>
    </source>
</evidence>
<comment type="similarity">
    <text evidence="2">Belongs to the major facilitator superfamily.</text>
</comment>
<feature type="transmembrane region" description="Helical" evidence="9">
    <location>
        <begin position="390"/>
        <end position="409"/>
    </location>
</feature>